<gene>
    <name evidence="2" type="ORF">D3P08_11700</name>
</gene>
<dbReference type="InterPro" id="IPR008972">
    <property type="entry name" value="Cupredoxin"/>
</dbReference>
<protein>
    <submittedName>
        <fullName evidence="2">Cytochrome C oxidase subunit II</fullName>
    </submittedName>
</protein>
<dbReference type="Gene3D" id="2.60.40.420">
    <property type="entry name" value="Cupredoxins - blue copper proteins"/>
    <property type="match status" value="1"/>
</dbReference>
<evidence type="ECO:0000256" key="1">
    <source>
        <dbReference type="SAM" id="SignalP"/>
    </source>
</evidence>
<dbReference type="RefSeq" id="WP_119599883.1">
    <property type="nucleotide sequence ID" value="NZ_QXQA01000006.1"/>
</dbReference>
<dbReference type="EMBL" id="QXQA01000006">
    <property type="protein sequence ID" value="RIX52674.1"/>
    <property type="molecule type" value="Genomic_DNA"/>
</dbReference>
<dbReference type="AlphaFoldDB" id="A0A3A1UWM2"/>
<feature type="signal peptide" evidence="1">
    <location>
        <begin position="1"/>
        <end position="24"/>
    </location>
</feature>
<accession>A0A3A1UWM2</accession>
<dbReference type="PROSITE" id="PS51257">
    <property type="entry name" value="PROKAR_LIPOPROTEIN"/>
    <property type="match status" value="1"/>
</dbReference>
<dbReference type="Proteomes" id="UP000266482">
    <property type="component" value="Unassembled WGS sequence"/>
</dbReference>
<evidence type="ECO:0000313" key="3">
    <source>
        <dbReference type="Proteomes" id="UP000266482"/>
    </source>
</evidence>
<proteinExistence type="predicted"/>
<evidence type="ECO:0000313" key="2">
    <source>
        <dbReference type="EMBL" id="RIX52674.1"/>
    </source>
</evidence>
<feature type="chain" id="PRO_5017328448" evidence="1">
    <location>
        <begin position="25"/>
        <end position="130"/>
    </location>
</feature>
<dbReference type="OrthoDB" id="279535at2"/>
<reference evidence="2 3" key="1">
    <citation type="submission" date="2018-09" db="EMBL/GenBank/DDBJ databases">
        <title>Paenibacillus aracenensis nov. sp. isolated from a cave in southern Spain.</title>
        <authorList>
            <person name="Jurado V."/>
            <person name="Gutierrez-Patricio S."/>
            <person name="Gonzalez-Pimentel J.L."/>
            <person name="Miller A.Z."/>
            <person name="Laiz L."/>
            <person name="Saiz-Jimenez C."/>
        </authorList>
    </citation>
    <scope>NUCLEOTIDE SEQUENCE [LARGE SCALE GENOMIC DNA]</scope>
    <source>
        <strain evidence="2 3">DSM 22867</strain>
    </source>
</reference>
<keyword evidence="1" id="KW-0732">Signal</keyword>
<organism evidence="2 3">
    <name type="scientific">Paenibacillus nanensis</name>
    <dbReference type="NCBI Taxonomy" id="393251"/>
    <lineage>
        <taxon>Bacteria</taxon>
        <taxon>Bacillati</taxon>
        <taxon>Bacillota</taxon>
        <taxon>Bacilli</taxon>
        <taxon>Bacillales</taxon>
        <taxon>Paenibacillaceae</taxon>
        <taxon>Paenibacillus</taxon>
    </lineage>
</organism>
<sequence>MKKWFIFASVFALVLIIAACGSNSGNNGGNSGSASNESAEQAAPTSELVITAKNWEFDQEEYKIKAGEAVGLTLKSVDGVHGLQILKTDYEVGNDKTVTVQFDKPGTYDVICSVPCGPGHRTMTAKLVVE</sequence>
<comment type="caution">
    <text evidence="2">The sequence shown here is derived from an EMBL/GenBank/DDBJ whole genome shotgun (WGS) entry which is preliminary data.</text>
</comment>
<keyword evidence="3" id="KW-1185">Reference proteome</keyword>
<name>A0A3A1UWM2_9BACL</name>
<dbReference type="SUPFAM" id="SSF49503">
    <property type="entry name" value="Cupredoxins"/>
    <property type="match status" value="1"/>
</dbReference>